<feature type="transmembrane region" description="Helical" evidence="7">
    <location>
        <begin position="524"/>
        <end position="548"/>
    </location>
</feature>
<feature type="compositionally biased region" description="Low complexity" evidence="8">
    <location>
        <begin position="24"/>
        <end position="44"/>
    </location>
</feature>
<evidence type="ECO:0000313" key="10">
    <source>
        <dbReference type="EMBL" id="GET86710.1"/>
    </source>
</evidence>
<evidence type="ECO:0000256" key="6">
    <source>
        <dbReference type="ARBA" id="ARBA00023315"/>
    </source>
</evidence>
<reference evidence="10" key="1">
    <citation type="submission" date="2019-11" db="EMBL/GenBank/DDBJ databases">
        <title>Leishmania tarentolae CDS.</title>
        <authorList>
            <person name="Goto Y."/>
            <person name="Yamagishi J."/>
        </authorList>
    </citation>
    <scope>NUCLEOTIDE SEQUENCE [LARGE SCALE GENOMIC DNA]</scope>
    <source>
        <strain evidence="10">Parrot Tar II</strain>
    </source>
</reference>
<accession>A0A640KAL2</accession>
<proteinExistence type="inferred from homology"/>
<dbReference type="VEuPathDB" id="TriTrypDB:LtaPh_1110300"/>
<evidence type="ECO:0000256" key="8">
    <source>
        <dbReference type="SAM" id="MobiDB-lite"/>
    </source>
</evidence>
<dbReference type="InterPro" id="IPR001594">
    <property type="entry name" value="Palmitoyltrfase_DHHC"/>
</dbReference>
<feature type="transmembrane region" description="Helical" evidence="7">
    <location>
        <begin position="560"/>
        <end position="585"/>
    </location>
</feature>
<dbReference type="GO" id="GO:0006612">
    <property type="term" value="P:protein targeting to membrane"/>
    <property type="evidence" value="ECO:0007669"/>
    <property type="project" value="TreeGrafter"/>
</dbReference>
<dbReference type="InterPro" id="IPR039859">
    <property type="entry name" value="PFA4/ZDH16/20/ERF2-like"/>
</dbReference>
<feature type="transmembrane region" description="Helical" evidence="7">
    <location>
        <begin position="410"/>
        <end position="434"/>
    </location>
</feature>
<dbReference type="PANTHER" id="PTHR22883:SF448">
    <property type="entry name" value="PALMITOYLTRANSFERASE"/>
    <property type="match status" value="1"/>
</dbReference>
<dbReference type="Proteomes" id="UP000419144">
    <property type="component" value="Unassembled WGS sequence"/>
</dbReference>
<feature type="compositionally biased region" description="Basic residues" evidence="8">
    <location>
        <begin position="45"/>
        <end position="55"/>
    </location>
</feature>
<evidence type="ECO:0000259" key="9">
    <source>
        <dbReference type="Pfam" id="PF01529"/>
    </source>
</evidence>
<feature type="region of interest" description="Disordered" evidence="8">
    <location>
        <begin position="320"/>
        <end position="371"/>
    </location>
</feature>
<dbReference type="PROSITE" id="PS50216">
    <property type="entry name" value="DHHC"/>
    <property type="match status" value="1"/>
</dbReference>
<dbReference type="EC" id="2.3.1.225" evidence="7"/>
<evidence type="ECO:0000256" key="5">
    <source>
        <dbReference type="ARBA" id="ARBA00023136"/>
    </source>
</evidence>
<keyword evidence="6 7" id="KW-0012">Acyltransferase</keyword>
<dbReference type="Pfam" id="PF01529">
    <property type="entry name" value="DHHC"/>
    <property type="match status" value="1"/>
</dbReference>
<evidence type="ECO:0000256" key="2">
    <source>
        <dbReference type="ARBA" id="ARBA00022679"/>
    </source>
</evidence>
<comment type="catalytic activity">
    <reaction evidence="7">
        <text>L-cysteinyl-[protein] + hexadecanoyl-CoA = S-hexadecanoyl-L-cysteinyl-[protein] + CoA</text>
        <dbReference type="Rhea" id="RHEA:36683"/>
        <dbReference type="Rhea" id="RHEA-COMP:10131"/>
        <dbReference type="Rhea" id="RHEA-COMP:11032"/>
        <dbReference type="ChEBI" id="CHEBI:29950"/>
        <dbReference type="ChEBI" id="CHEBI:57287"/>
        <dbReference type="ChEBI" id="CHEBI:57379"/>
        <dbReference type="ChEBI" id="CHEBI:74151"/>
        <dbReference type="EC" id="2.3.1.225"/>
    </reaction>
</comment>
<comment type="similarity">
    <text evidence="7">Belongs to the DHHC palmitoyltransferase family.</text>
</comment>
<dbReference type="AlphaFoldDB" id="A0A640KAL2"/>
<evidence type="ECO:0000256" key="3">
    <source>
        <dbReference type="ARBA" id="ARBA00022692"/>
    </source>
</evidence>
<dbReference type="GO" id="GO:0005783">
    <property type="term" value="C:endoplasmic reticulum"/>
    <property type="evidence" value="ECO:0007669"/>
    <property type="project" value="TreeGrafter"/>
</dbReference>
<dbReference type="EMBL" id="BLBS01000013">
    <property type="protein sequence ID" value="GET86710.1"/>
    <property type="molecule type" value="Genomic_DNA"/>
</dbReference>
<name>A0A640KAL2_LEITA</name>
<dbReference type="OrthoDB" id="9909019at2759"/>
<feature type="compositionally biased region" description="Basic and acidic residues" evidence="8">
    <location>
        <begin position="338"/>
        <end position="351"/>
    </location>
</feature>
<keyword evidence="4 7" id="KW-1133">Transmembrane helix</keyword>
<feature type="region of interest" description="Disordered" evidence="8">
    <location>
        <begin position="122"/>
        <end position="157"/>
    </location>
</feature>
<evidence type="ECO:0000256" key="1">
    <source>
        <dbReference type="ARBA" id="ARBA00004141"/>
    </source>
</evidence>
<keyword evidence="2 7" id="KW-0808">Transferase</keyword>
<sequence length="630" mass="67580">MSALADAFSSPATPEHSPQPVSTPPAALAAVSALDASENQTQRSRGGHRHRHHRSTSSAPAAVSHAHRHKHRHKQKHRANSQSTGEAAAAGDDKTGLPGKVDAACEAVGVTDHDDKVERQGLASATATPSPPTRNGDSRKPSPVQLSPPQCDSRVLPPSTATATVACTSAARGALPYVSNGVGVPVGCARPSNTSVLENRDTAVSVPLVPGFEKSILTMGECPNGPAGPRMAAIPLPESPAESSSLFSPASAGEVEVEATAPHQRGGVGNHLPSKTAVAGGCGVGAGEGSMPRLPCAAMQPDDANVPIEEGMEVVEKHRYSDKGGGDTFPTTGGAWEDGERTRGGFLHDTEGGTGDGWESDDLAEDDHRTPRSVEPCCSLCVDTSTDPDSWRNSKPRRNAFERPLHSMQVIAFIFELALIVLFWSGVFVGYFMLYTQDQQECLAEMVVFAILVLAGMAWLYASLILVSFKDCTDCSNSGELCMLCRRRTHVDSKHCKACNKCVAGFDHHCKWLNMCVGAKNYRLFFSFVSAAVYVTLAGFVGGVTYLARWWHVLAEHHNTYFRVGPIVMCALMAVGIGPMAHLLLFHSYLCIVGKTTYQHIIEKRERAVAFPRGEREELLHKRRRLTCCC</sequence>
<comment type="caution">
    <text evidence="10">The sequence shown here is derived from an EMBL/GenBank/DDBJ whole genome shotgun (WGS) entry which is preliminary data.</text>
</comment>
<gene>
    <name evidence="10" type="ORF">LtaPh_1110300</name>
</gene>
<dbReference type="PANTHER" id="PTHR22883">
    <property type="entry name" value="ZINC FINGER DHHC DOMAIN CONTAINING PROTEIN"/>
    <property type="match status" value="1"/>
</dbReference>
<keyword evidence="5 7" id="KW-0472">Membrane</keyword>
<evidence type="ECO:0000256" key="4">
    <source>
        <dbReference type="ARBA" id="ARBA00022989"/>
    </source>
</evidence>
<feature type="region of interest" description="Disordered" evidence="8">
    <location>
        <begin position="1"/>
        <end position="98"/>
    </location>
</feature>
<feature type="compositionally biased region" description="Basic residues" evidence="8">
    <location>
        <begin position="65"/>
        <end position="79"/>
    </location>
</feature>
<organism evidence="10 11">
    <name type="scientific">Leishmania tarentolae</name>
    <name type="common">Sauroleishmania tarentolae</name>
    <dbReference type="NCBI Taxonomy" id="5689"/>
    <lineage>
        <taxon>Eukaryota</taxon>
        <taxon>Discoba</taxon>
        <taxon>Euglenozoa</taxon>
        <taxon>Kinetoplastea</taxon>
        <taxon>Metakinetoplastina</taxon>
        <taxon>Trypanosomatida</taxon>
        <taxon>Trypanosomatidae</taxon>
        <taxon>Leishmaniinae</taxon>
        <taxon>Leishmania</taxon>
        <taxon>lizard Leishmania</taxon>
    </lineage>
</organism>
<feature type="domain" description="Palmitoyltransferase DHHC" evidence="9">
    <location>
        <begin position="478"/>
        <end position="602"/>
    </location>
</feature>
<dbReference type="GO" id="GO:0019706">
    <property type="term" value="F:protein-cysteine S-palmitoyltransferase activity"/>
    <property type="evidence" value="ECO:0007669"/>
    <property type="project" value="UniProtKB-EC"/>
</dbReference>
<dbReference type="GO" id="GO:0005794">
    <property type="term" value="C:Golgi apparatus"/>
    <property type="evidence" value="ECO:0007669"/>
    <property type="project" value="TreeGrafter"/>
</dbReference>
<evidence type="ECO:0000256" key="7">
    <source>
        <dbReference type="RuleBase" id="RU079119"/>
    </source>
</evidence>
<keyword evidence="3 7" id="KW-0812">Transmembrane</keyword>
<comment type="subcellular location">
    <subcellularLocation>
        <location evidence="1">Membrane</location>
        <topology evidence="1">Multi-pass membrane protein</topology>
    </subcellularLocation>
</comment>
<evidence type="ECO:0000313" key="11">
    <source>
        <dbReference type="Proteomes" id="UP000419144"/>
    </source>
</evidence>
<comment type="domain">
    <text evidence="7">The DHHC domain is required for palmitoyltransferase activity.</text>
</comment>
<protein>
    <recommendedName>
        <fullName evidence="7">Palmitoyltransferase</fullName>
        <ecNumber evidence="7">2.3.1.225</ecNumber>
    </recommendedName>
</protein>
<keyword evidence="11" id="KW-1185">Reference proteome</keyword>
<feature type="transmembrane region" description="Helical" evidence="7">
    <location>
        <begin position="446"/>
        <end position="469"/>
    </location>
</feature>
<dbReference type="GO" id="GO:0016020">
    <property type="term" value="C:membrane"/>
    <property type="evidence" value="ECO:0007669"/>
    <property type="project" value="UniProtKB-SubCell"/>
</dbReference>